<feature type="coiled-coil region" evidence="14">
    <location>
        <begin position="70"/>
        <end position="118"/>
    </location>
</feature>
<evidence type="ECO:0000256" key="11">
    <source>
        <dbReference type="ARBA" id="ARBA00023054"/>
    </source>
</evidence>
<dbReference type="GO" id="GO:0005730">
    <property type="term" value="C:nucleolus"/>
    <property type="evidence" value="ECO:0007669"/>
    <property type="project" value="UniProtKB-SubCell"/>
</dbReference>
<dbReference type="GO" id="GO:0006364">
    <property type="term" value="P:rRNA processing"/>
    <property type="evidence" value="ECO:0007669"/>
    <property type="project" value="UniProtKB-KW"/>
</dbReference>
<comment type="similarity">
    <text evidence="4">Belongs to the CGR1 family.</text>
</comment>
<evidence type="ECO:0000256" key="5">
    <source>
        <dbReference type="ARBA" id="ARBA00016738"/>
    </source>
</evidence>
<accession>A0A814PBZ6</accession>
<dbReference type="OrthoDB" id="277961at2759"/>
<evidence type="ECO:0000256" key="13">
    <source>
        <dbReference type="ARBA" id="ARBA00093307"/>
    </source>
</evidence>
<evidence type="ECO:0000256" key="15">
    <source>
        <dbReference type="SAM" id="MobiDB-lite"/>
    </source>
</evidence>
<protein>
    <recommendedName>
        <fullName evidence="5">Coiled-coil domain-containing protein 86</fullName>
    </recommendedName>
</protein>
<evidence type="ECO:0000313" key="17">
    <source>
        <dbReference type="Proteomes" id="UP000663879"/>
    </source>
</evidence>
<name>A0A814PBZ6_9BILA</name>
<dbReference type="AlphaFoldDB" id="A0A814PBZ6"/>
<dbReference type="PANTHER" id="PTHR13557">
    <property type="entry name" value="COILED-COIL DOMAIN-CONTAINING PROTEIN 86"/>
    <property type="match status" value="1"/>
</dbReference>
<dbReference type="PANTHER" id="PTHR13557:SF1">
    <property type="entry name" value="COILED-COIL DOMAIN-CONTAINING PROTEIN 86"/>
    <property type="match status" value="1"/>
</dbReference>
<comment type="caution">
    <text evidence="16">The sequence shown here is derived from an EMBL/GenBank/DDBJ whole genome shotgun (WGS) entry which is preliminary data.</text>
</comment>
<dbReference type="Pfam" id="PF03879">
    <property type="entry name" value="Cgr1"/>
    <property type="match status" value="1"/>
</dbReference>
<keyword evidence="10" id="KW-0164">Citrullination</keyword>
<keyword evidence="8" id="KW-0698">rRNA processing</keyword>
<sequence length="148" mass="17767">MSDQKVETENPIVPTEELIKTKVEQEKEKYRSIPSGKFKSGRVWKENSHKFSNMTIQKPHRSSWEKKMSLKNHRGEIKKYEDRLKEEKKEKKLELVKRQKINEERRKENERKAEIVQTVKNKAKLKRIKKKMLRKVAAAKKSKNKKPN</sequence>
<evidence type="ECO:0000256" key="4">
    <source>
        <dbReference type="ARBA" id="ARBA00007869"/>
    </source>
</evidence>
<evidence type="ECO:0000256" key="12">
    <source>
        <dbReference type="ARBA" id="ARBA00023242"/>
    </source>
</evidence>
<evidence type="ECO:0000256" key="3">
    <source>
        <dbReference type="ARBA" id="ARBA00004604"/>
    </source>
</evidence>
<reference evidence="16" key="1">
    <citation type="submission" date="2021-02" db="EMBL/GenBank/DDBJ databases">
        <authorList>
            <person name="Nowell W R."/>
        </authorList>
    </citation>
    <scope>NUCLEOTIDE SEQUENCE</scope>
    <source>
        <strain evidence="16">Ploen Becks lab</strain>
    </source>
</reference>
<feature type="region of interest" description="Disordered" evidence="15">
    <location>
        <begin position="1"/>
        <end position="31"/>
    </location>
</feature>
<evidence type="ECO:0000256" key="2">
    <source>
        <dbReference type="ARBA" id="ARBA00004286"/>
    </source>
</evidence>
<dbReference type="EMBL" id="CAJNOC010007740">
    <property type="protein sequence ID" value="CAF1104068.1"/>
    <property type="molecule type" value="Genomic_DNA"/>
</dbReference>
<evidence type="ECO:0000313" key="16">
    <source>
        <dbReference type="EMBL" id="CAF1104068.1"/>
    </source>
</evidence>
<keyword evidence="9" id="KW-0597">Phosphoprotein</keyword>
<evidence type="ECO:0000256" key="8">
    <source>
        <dbReference type="ARBA" id="ARBA00022552"/>
    </source>
</evidence>
<dbReference type="InterPro" id="IPR005579">
    <property type="entry name" value="Cgr1-like"/>
</dbReference>
<gene>
    <name evidence="16" type="ORF">OXX778_LOCUS21299</name>
</gene>
<comment type="function">
    <text evidence="13">Required for proper chromosome segregation during mitosis and error-free mitotic progression.</text>
</comment>
<keyword evidence="6" id="KW-0158">Chromosome</keyword>
<evidence type="ECO:0000256" key="7">
    <source>
        <dbReference type="ARBA" id="ARBA00022517"/>
    </source>
</evidence>
<keyword evidence="7" id="KW-0690">Ribosome biogenesis</keyword>
<feature type="compositionally biased region" description="Basic and acidic residues" evidence="15">
    <location>
        <begin position="17"/>
        <end position="31"/>
    </location>
</feature>
<keyword evidence="11 14" id="KW-0175">Coiled coil</keyword>
<comment type="subcellular location">
    <subcellularLocation>
        <location evidence="2">Chromosome</location>
    </subcellularLocation>
    <subcellularLocation>
        <location evidence="3">Nucleus</location>
        <location evidence="3">Nucleolus</location>
    </subcellularLocation>
</comment>
<feature type="region of interest" description="Disordered" evidence="15">
    <location>
        <begin position="121"/>
        <end position="148"/>
    </location>
</feature>
<organism evidence="16 17">
    <name type="scientific">Brachionus calyciflorus</name>
    <dbReference type="NCBI Taxonomy" id="104777"/>
    <lineage>
        <taxon>Eukaryota</taxon>
        <taxon>Metazoa</taxon>
        <taxon>Spiralia</taxon>
        <taxon>Gnathifera</taxon>
        <taxon>Rotifera</taxon>
        <taxon>Eurotatoria</taxon>
        <taxon>Monogononta</taxon>
        <taxon>Pseudotrocha</taxon>
        <taxon>Ploima</taxon>
        <taxon>Brachionidae</taxon>
        <taxon>Brachionus</taxon>
    </lineage>
</organism>
<dbReference type="InterPro" id="IPR026570">
    <property type="entry name" value="CCDC86"/>
</dbReference>
<keyword evidence="12" id="KW-0539">Nucleus</keyword>
<evidence type="ECO:0000256" key="14">
    <source>
        <dbReference type="SAM" id="Coils"/>
    </source>
</evidence>
<evidence type="ECO:0000256" key="1">
    <source>
        <dbReference type="ARBA" id="ARBA00004090"/>
    </source>
</evidence>
<comment type="function">
    <text evidence="1">Involved in nucleolar integrity and required for processing of the pre-rRNA for the 60S ribosome subunit.</text>
</comment>
<dbReference type="Proteomes" id="UP000663879">
    <property type="component" value="Unassembled WGS sequence"/>
</dbReference>
<dbReference type="GO" id="GO:0005694">
    <property type="term" value="C:chromosome"/>
    <property type="evidence" value="ECO:0007669"/>
    <property type="project" value="UniProtKB-SubCell"/>
</dbReference>
<keyword evidence="17" id="KW-1185">Reference proteome</keyword>
<proteinExistence type="inferred from homology"/>
<evidence type="ECO:0000256" key="10">
    <source>
        <dbReference type="ARBA" id="ARBA00022934"/>
    </source>
</evidence>
<evidence type="ECO:0000256" key="9">
    <source>
        <dbReference type="ARBA" id="ARBA00022553"/>
    </source>
</evidence>
<evidence type="ECO:0000256" key="6">
    <source>
        <dbReference type="ARBA" id="ARBA00022454"/>
    </source>
</evidence>